<evidence type="ECO:0000313" key="2">
    <source>
        <dbReference type="Proteomes" id="UP001454036"/>
    </source>
</evidence>
<accession>A0AAV3QUA8</accession>
<protein>
    <submittedName>
        <fullName evidence="1">Uncharacterized protein</fullName>
    </submittedName>
</protein>
<dbReference type="Proteomes" id="UP001454036">
    <property type="component" value="Unassembled WGS sequence"/>
</dbReference>
<organism evidence="1 2">
    <name type="scientific">Lithospermum erythrorhizon</name>
    <name type="common">Purple gromwell</name>
    <name type="synonym">Lithospermum officinale var. erythrorhizon</name>
    <dbReference type="NCBI Taxonomy" id="34254"/>
    <lineage>
        <taxon>Eukaryota</taxon>
        <taxon>Viridiplantae</taxon>
        <taxon>Streptophyta</taxon>
        <taxon>Embryophyta</taxon>
        <taxon>Tracheophyta</taxon>
        <taxon>Spermatophyta</taxon>
        <taxon>Magnoliopsida</taxon>
        <taxon>eudicotyledons</taxon>
        <taxon>Gunneridae</taxon>
        <taxon>Pentapetalae</taxon>
        <taxon>asterids</taxon>
        <taxon>lamiids</taxon>
        <taxon>Boraginales</taxon>
        <taxon>Boraginaceae</taxon>
        <taxon>Boraginoideae</taxon>
        <taxon>Lithospermeae</taxon>
        <taxon>Lithospermum</taxon>
    </lineage>
</organism>
<gene>
    <name evidence="1" type="ORF">LIER_22485</name>
</gene>
<dbReference type="AlphaFoldDB" id="A0AAV3QUA8"/>
<proteinExistence type="predicted"/>
<evidence type="ECO:0000313" key="1">
    <source>
        <dbReference type="EMBL" id="GAA0167594.1"/>
    </source>
</evidence>
<sequence length="75" mass="8604">MFCSLKAILSLLDLQGNWHLSLEFQKTVVSQQYLSIFFDETERVVVSLLNLSSGKQDEPINSRILLFRKNLSEDG</sequence>
<name>A0AAV3QUA8_LITER</name>
<reference evidence="1 2" key="1">
    <citation type="submission" date="2024-01" db="EMBL/GenBank/DDBJ databases">
        <title>The complete chloroplast genome sequence of Lithospermum erythrorhizon: insights into the phylogenetic relationship among Boraginaceae species and the maternal lineages of purple gromwells.</title>
        <authorList>
            <person name="Okada T."/>
            <person name="Watanabe K."/>
        </authorList>
    </citation>
    <scope>NUCLEOTIDE SEQUENCE [LARGE SCALE GENOMIC DNA]</scope>
</reference>
<dbReference type="EMBL" id="BAABME010006150">
    <property type="protein sequence ID" value="GAA0167594.1"/>
    <property type="molecule type" value="Genomic_DNA"/>
</dbReference>
<comment type="caution">
    <text evidence="1">The sequence shown here is derived from an EMBL/GenBank/DDBJ whole genome shotgun (WGS) entry which is preliminary data.</text>
</comment>
<keyword evidence="2" id="KW-1185">Reference proteome</keyword>